<proteinExistence type="predicted"/>
<accession>A0ACC3B9U0</accession>
<gene>
    <name evidence="1" type="ORF">N8T08_001967</name>
</gene>
<protein>
    <submittedName>
        <fullName evidence="1">Uncharacterized protein</fullName>
    </submittedName>
</protein>
<comment type="caution">
    <text evidence="1">The sequence shown here is derived from an EMBL/GenBank/DDBJ whole genome shotgun (WGS) entry which is preliminary data.</text>
</comment>
<evidence type="ECO:0000313" key="2">
    <source>
        <dbReference type="Proteomes" id="UP001177260"/>
    </source>
</evidence>
<dbReference type="Proteomes" id="UP001177260">
    <property type="component" value="Unassembled WGS sequence"/>
</dbReference>
<evidence type="ECO:0000313" key="1">
    <source>
        <dbReference type="EMBL" id="KAK1147228.1"/>
    </source>
</evidence>
<sequence length="235" mass="25218">MAILEIACFTPQSAITAAHGGADRIELCHDYALGGLTPSLNAVATVKSQLSIPVYAMIRPHARSFGYDATDYAAMEFSMEDLKRAGVDGFVFGILLDSNPVAIDVKRNQALVARAQGRPCTFHRAFDLIPESDWERALTDIAKCGFTSVLTSGGPSGRNATDCVTPLGERLVPGARRHGLDIIVGGGVRPSNVISLCERTRAPAFHSAALLPSEDEVREDQVRQLRRALDACPLS</sequence>
<name>A0ACC3B9U0_9EURO</name>
<dbReference type="EMBL" id="JAOPJF010000013">
    <property type="protein sequence ID" value="KAK1147228.1"/>
    <property type="molecule type" value="Genomic_DNA"/>
</dbReference>
<reference evidence="1 2" key="1">
    <citation type="journal article" date="2023" name="ACS Omega">
        <title>Identification of the Neoaspergillic Acid Biosynthesis Gene Cluster by Establishing an In Vitro CRISPR-Ribonucleoprotein Genetic System in Aspergillus melleus.</title>
        <authorList>
            <person name="Yuan B."/>
            <person name="Grau M.F."/>
            <person name="Murata R.M."/>
            <person name="Torok T."/>
            <person name="Venkateswaran K."/>
            <person name="Stajich J.E."/>
            <person name="Wang C.C.C."/>
        </authorList>
    </citation>
    <scope>NUCLEOTIDE SEQUENCE [LARGE SCALE GENOMIC DNA]</scope>
    <source>
        <strain evidence="1 2">IMV 1140</strain>
    </source>
</reference>
<keyword evidence="2" id="KW-1185">Reference proteome</keyword>
<organism evidence="1 2">
    <name type="scientific">Aspergillus melleus</name>
    <dbReference type="NCBI Taxonomy" id="138277"/>
    <lineage>
        <taxon>Eukaryota</taxon>
        <taxon>Fungi</taxon>
        <taxon>Dikarya</taxon>
        <taxon>Ascomycota</taxon>
        <taxon>Pezizomycotina</taxon>
        <taxon>Eurotiomycetes</taxon>
        <taxon>Eurotiomycetidae</taxon>
        <taxon>Eurotiales</taxon>
        <taxon>Aspergillaceae</taxon>
        <taxon>Aspergillus</taxon>
        <taxon>Aspergillus subgen. Circumdati</taxon>
    </lineage>
</organism>